<dbReference type="EMBL" id="WHLY01000002">
    <property type="protein sequence ID" value="MPR31998.1"/>
    <property type="molecule type" value="Genomic_DNA"/>
</dbReference>
<protein>
    <submittedName>
        <fullName evidence="2">Uncharacterized protein</fullName>
    </submittedName>
</protein>
<keyword evidence="1" id="KW-1133">Transmembrane helix</keyword>
<proteinExistence type="predicted"/>
<dbReference type="Proteomes" id="UP000479293">
    <property type="component" value="Unassembled WGS sequence"/>
</dbReference>
<evidence type="ECO:0000256" key="1">
    <source>
        <dbReference type="SAM" id="Phobius"/>
    </source>
</evidence>
<evidence type="ECO:0000313" key="2">
    <source>
        <dbReference type="EMBL" id="MPR31998.1"/>
    </source>
</evidence>
<keyword evidence="1" id="KW-0472">Membrane</keyword>
<dbReference type="AlphaFoldDB" id="A0A7C9B9K3"/>
<evidence type="ECO:0000313" key="3">
    <source>
        <dbReference type="Proteomes" id="UP000479293"/>
    </source>
</evidence>
<name>A0A7C9B9K3_9BACT</name>
<comment type="caution">
    <text evidence="2">The sequence shown here is derived from an EMBL/GenBank/DDBJ whole genome shotgun (WGS) entry which is preliminary data.</text>
</comment>
<dbReference type="RefSeq" id="WP_152756160.1">
    <property type="nucleotide sequence ID" value="NZ_WHLY01000002.1"/>
</dbReference>
<feature type="transmembrane region" description="Helical" evidence="1">
    <location>
        <begin position="43"/>
        <end position="70"/>
    </location>
</feature>
<gene>
    <name evidence="2" type="ORF">GBK04_01220</name>
</gene>
<accession>A0A7C9B9K3</accession>
<sequence length="73" mass="8247">MPRIILGVILFCILAYTIGYFKVRIQNPRKADGTPKSAFEEGSRILVLMIGIGLLVFALFIAYTFGTYLFQKK</sequence>
<organism evidence="2 3">
    <name type="scientific">Salmonirosea aquatica</name>
    <dbReference type="NCBI Taxonomy" id="2654236"/>
    <lineage>
        <taxon>Bacteria</taxon>
        <taxon>Pseudomonadati</taxon>
        <taxon>Bacteroidota</taxon>
        <taxon>Cytophagia</taxon>
        <taxon>Cytophagales</taxon>
        <taxon>Spirosomataceae</taxon>
        <taxon>Salmonirosea</taxon>
    </lineage>
</organism>
<keyword evidence="3" id="KW-1185">Reference proteome</keyword>
<reference evidence="2 3" key="1">
    <citation type="submission" date="2019-10" db="EMBL/GenBank/DDBJ databases">
        <title>Draft Genome Sequence of Cytophagaceae sp. SJW1-29.</title>
        <authorList>
            <person name="Choi A."/>
        </authorList>
    </citation>
    <scope>NUCLEOTIDE SEQUENCE [LARGE SCALE GENOMIC DNA]</scope>
    <source>
        <strain evidence="2 3">SJW1-29</strain>
    </source>
</reference>
<keyword evidence="1" id="KW-0812">Transmembrane</keyword>